<accession>A0ABS3K7Q3</accession>
<feature type="domain" description="Cupin type-2" evidence="1">
    <location>
        <begin position="35"/>
        <end position="103"/>
    </location>
</feature>
<dbReference type="Pfam" id="PF07883">
    <property type="entry name" value="Cupin_2"/>
    <property type="match status" value="1"/>
</dbReference>
<dbReference type="RefSeq" id="WP_207445116.1">
    <property type="nucleotide sequence ID" value="NZ_CP061091.1"/>
</dbReference>
<proteinExistence type="predicted"/>
<dbReference type="CDD" id="cd02238">
    <property type="entry name" value="cupin_KdgF"/>
    <property type="match status" value="1"/>
</dbReference>
<reference evidence="2 3" key="1">
    <citation type="submission" date="2020-09" db="EMBL/GenBank/DDBJ databases">
        <title>Roseomonas.</title>
        <authorList>
            <person name="Zhu W."/>
        </authorList>
    </citation>
    <scope>NUCLEOTIDE SEQUENCE [LARGE SCALE GENOMIC DNA]</scope>
    <source>
        <strain evidence="2 3">1311</strain>
    </source>
</reference>
<evidence type="ECO:0000313" key="2">
    <source>
        <dbReference type="EMBL" id="MBO1073498.1"/>
    </source>
</evidence>
<dbReference type="Proteomes" id="UP001518990">
    <property type="component" value="Unassembled WGS sequence"/>
</dbReference>
<sequence length="113" mass="12302">MTQIHAVDWSAMEWTPVRPGVERKAFTGDGATLALHRIMPGHDVLPHSHSNEQVVYILSGTADFHIGEQVVRLGPGGLALVPPDTVHHIKVVGTEPVLNLDVFTPARPEYVQA</sequence>
<dbReference type="EMBL" id="JACTNF010000002">
    <property type="protein sequence ID" value="MBO1073498.1"/>
    <property type="molecule type" value="Genomic_DNA"/>
</dbReference>
<keyword evidence="3" id="KW-1185">Reference proteome</keyword>
<dbReference type="Gene3D" id="2.60.120.10">
    <property type="entry name" value="Jelly Rolls"/>
    <property type="match status" value="1"/>
</dbReference>
<dbReference type="InterPro" id="IPR013096">
    <property type="entry name" value="Cupin_2"/>
</dbReference>
<dbReference type="SUPFAM" id="SSF51182">
    <property type="entry name" value="RmlC-like cupins"/>
    <property type="match status" value="1"/>
</dbReference>
<organism evidence="2 3">
    <name type="scientific">Roseomonas marmotae</name>
    <dbReference type="NCBI Taxonomy" id="2768161"/>
    <lineage>
        <taxon>Bacteria</taxon>
        <taxon>Pseudomonadati</taxon>
        <taxon>Pseudomonadota</taxon>
        <taxon>Alphaproteobacteria</taxon>
        <taxon>Acetobacterales</taxon>
        <taxon>Roseomonadaceae</taxon>
        <taxon>Roseomonas</taxon>
    </lineage>
</organism>
<gene>
    <name evidence="2" type="ORF">IAI60_02610</name>
</gene>
<dbReference type="InterPro" id="IPR052535">
    <property type="entry name" value="Bacilysin_H2HPP_isomerase"/>
</dbReference>
<dbReference type="InterPro" id="IPR011051">
    <property type="entry name" value="RmlC_Cupin_sf"/>
</dbReference>
<dbReference type="PANTHER" id="PTHR40112:SF1">
    <property type="entry name" value="H2HPP ISOMERASE"/>
    <property type="match status" value="1"/>
</dbReference>
<protein>
    <submittedName>
        <fullName evidence="2">Cupin domain-containing protein</fullName>
    </submittedName>
</protein>
<dbReference type="PANTHER" id="PTHR40112">
    <property type="entry name" value="H2HPP ISOMERASE"/>
    <property type="match status" value="1"/>
</dbReference>
<dbReference type="InterPro" id="IPR014710">
    <property type="entry name" value="RmlC-like_jellyroll"/>
</dbReference>
<comment type="caution">
    <text evidence="2">The sequence shown here is derived from an EMBL/GenBank/DDBJ whole genome shotgun (WGS) entry which is preliminary data.</text>
</comment>
<evidence type="ECO:0000313" key="3">
    <source>
        <dbReference type="Proteomes" id="UP001518990"/>
    </source>
</evidence>
<evidence type="ECO:0000259" key="1">
    <source>
        <dbReference type="Pfam" id="PF07883"/>
    </source>
</evidence>
<name>A0ABS3K7Q3_9PROT</name>